<dbReference type="AlphaFoldDB" id="A0A2W5M809"/>
<name>A0A2W5M809_9GAMM</name>
<feature type="compositionally biased region" description="Polar residues" evidence="1">
    <location>
        <begin position="7"/>
        <end position="24"/>
    </location>
</feature>
<sequence>MVFAGIDNSSPTTVGSPSTQPPHQDFTAVTGTVDPGASYPIAVEGNTDGAFTTAVMAYIDWNQDGSFAGDELFQVGTIVNSTGADGIQATNTIAVPATALPGSTRMRVQKKYTGTTPPTYPTPCNTAGYGQAEDYTITVTGGGGGGDAWDFDDVTAPALPADWTSTSDGSGAPFVTQTTLVDTAPNAAYASEQTTVGNSYLDSPAITVPATGGVLNFRFAYNLEEGFDGAVLEIAINGGAFTDIVTAGGSFTAGGYNGTISTAWGSPIGGRQAWTGEQTPTYATSTVELPASAAGQSVVLRWRVANDSSVAADAPNGLWVDTVELTAGTAPTDPVIAVTPGSLSFSVAPDATGTSPLTIANTGGGTLNFTIDEAAAPTAAAPRGYESVLRSRSGRDASIDIGDVSLGKALSMATPASPKGAVQVNPLRGREIELRSVETPFGTTVDISQTASNAPEADNGVGCGSGDVATGSTADNSWWRRFYFSEHGISGSTQVNTVTVASEVGPTMPVTINVYTIPSSVAVDTIPTAQLTLIGTGTGTVGGTLTTTTVPITGATIADTSGVDLVVEYHVDGVPAGSGRLFPGGNSSAQTHTAFISSTACSITSPTPTAGIGFPDFHLVMVVNLGAGGPPAGCAAPSDVPWLSVTPASGAVGPASSTDVTVGVDATGLTAGESYTATLCVASNDAATPLVQVPVTLDVTAPCPSDRIFANGFDDESDGSCGGSGPAVYTDRTAFLAAIGATFYEEAFTGIPTGAVSSPMPFSGSGYSYSVFTQAGAVSGLYNDPGIISTDNAGDQIVITFTTPVNAVGGNFWATDISVQPTGSPVVITLSDGTVETVTVSGSSTFRGFTTSAPITSLTIDAPEAVPGSAPFFWSTLDNLIVGSAN</sequence>
<feature type="domain" description="GEVED" evidence="3">
    <location>
        <begin position="55"/>
        <end position="138"/>
    </location>
</feature>
<evidence type="ECO:0000313" key="5">
    <source>
        <dbReference type="Proteomes" id="UP000249046"/>
    </source>
</evidence>
<dbReference type="Proteomes" id="UP000249046">
    <property type="component" value="Unassembled WGS sequence"/>
</dbReference>
<proteinExistence type="predicted"/>
<protein>
    <submittedName>
        <fullName evidence="4">Uncharacterized protein</fullName>
    </submittedName>
</protein>
<reference evidence="4 5" key="1">
    <citation type="submission" date="2017-08" db="EMBL/GenBank/DDBJ databases">
        <title>Infants hospitalized years apart are colonized by the same room-sourced microbial strains.</title>
        <authorList>
            <person name="Brooks B."/>
            <person name="Olm M.R."/>
            <person name="Firek B.A."/>
            <person name="Baker R."/>
            <person name="Thomas B.C."/>
            <person name="Morowitz M.J."/>
            <person name="Banfield J.F."/>
        </authorList>
    </citation>
    <scope>NUCLEOTIDE SEQUENCE [LARGE SCALE GENOMIC DNA]</scope>
    <source>
        <strain evidence="4">S2_005_003_R2_42</strain>
    </source>
</reference>
<dbReference type="InterPro" id="IPR045474">
    <property type="entry name" value="GEVED"/>
</dbReference>
<evidence type="ECO:0000259" key="2">
    <source>
        <dbReference type="Pfam" id="PF19190"/>
    </source>
</evidence>
<comment type="caution">
    <text evidence="4">The sequence shown here is derived from an EMBL/GenBank/DDBJ whole genome shotgun (WGS) entry which is preliminary data.</text>
</comment>
<feature type="region of interest" description="Disordered" evidence="1">
    <location>
        <begin position="1"/>
        <end position="24"/>
    </location>
</feature>
<evidence type="ECO:0000256" key="1">
    <source>
        <dbReference type="SAM" id="MobiDB-lite"/>
    </source>
</evidence>
<dbReference type="Gene3D" id="2.60.120.260">
    <property type="entry name" value="Galactose-binding domain-like"/>
    <property type="match status" value="1"/>
</dbReference>
<feature type="domain" description="BACON" evidence="2">
    <location>
        <begin position="638"/>
        <end position="688"/>
    </location>
</feature>
<evidence type="ECO:0000313" key="4">
    <source>
        <dbReference type="EMBL" id="PZQ09560.1"/>
    </source>
</evidence>
<gene>
    <name evidence="4" type="ORF">DI564_17370</name>
</gene>
<dbReference type="InterPro" id="IPR024361">
    <property type="entry name" value="BACON"/>
</dbReference>
<dbReference type="InterPro" id="IPR013783">
    <property type="entry name" value="Ig-like_fold"/>
</dbReference>
<dbReference type="Gene3D" id="2.60.40.10">
    <property type="entry name" value="Immunoglobulins"/>
    <property type="match status" value="1"/>
</dbReference>
<accession>A0A2W5M809</accession>
<dbReference type="EMBL" id="QFPO01000026">
    <property type="protein sequence ID" value="PZQ09560.1"/>
    <property type="molecule type" value="Genomic_DNA"/>
</dbReference>
<organism evidence="4 5">
    <name type="scientific">Rhodanobacter denitrificans</name>
    <dbReference type="NCBI Taxonomy" id="666685"/>
    <lineage>
        <taxon>Bacteria</taxon>
        <taxon>Pseudomonadati</taxon>
        <taxon>Pseudomonadota</taxon>
        <taxon>Gammaproteobacteria</taxon>
        <taxon>Lysobacterales</taxon>
        <taxon>Rhodanobacteraceae</taxon>
        <taxon>Rhodanobacter</taxon>
    </lineage>
</organism>
<dbReference type="Pfam" id="PF19190">
    <property type="entry name" value="BACON_2"/>
    <property type="match status" value="1"/>
</dbReference>
<dbReference type="Pfam" id="PF20009">
    <property type="entry name" value="GEVED"/>
    <property type="match status" value="1"/>
</dbReference>
<evidence type="ECO:0000259" key="3">
    <source>
        <dbReference type="Pfam" id="PF20009"/>
    </source>
</evidence>